<evidence type="ECO:0000256" key="1">
    <source>
        <dbReference type="SAM" id="MobiDB-lite"/>
    </source>
</evidence>
<name>A0A0F8V9U7_9EURO</name>
<dbReference type="AlphaFoldDB" id="A0A0F8V9U7"/>
<feature type="compositionally biased region" description="Pro residues" evidence="1">
    <location>
        <begin position="8"/>
        <end position="17"/>
    </location>
</feature>
<keyword evidence="3" id="KW-1185">Reference proteome</keyword>
<accession>A0A0F8V9U7</accession>
<dbReference type="EMBL" id="JZBS01002163">
    <property type="protein sequence ID" value="KKK19801.1"/>
    <property type="molecule type" value="Genomic_DNA"/>
</dbReference>
<dbReference type="STRING" id="308745.A0A0F8V9U7"/>
<evidence type="ECO:0000313" key="3">
    <source>
        <dbReference type="Proteomes" id="UP000034291"/>
    </source>
</evidence>
<proteinExistence type="predicted"/>
<dbReference type="Proteomes" id="UP000034291">
    <property type="component" value="Unassembled WGS sequence"/>
</dbReference>
<protein>
    <recommendedName>
        <fullName evidence="4">Integral membrane protein</fullName>
    </recommendedName>
</protein>
<gene>
    <name evidence="2" type="ORF">ARAM_003375</name>
</gene>
<reference evidence="2 3" key="1">
    <citation type="submission" date="2015-02" db="EMBL/GenBank/DDBJ databases">
        <title>Draft Genome Sequences of Two Closely-Related Aflatoxigenic Aspergillus Species Obtained from the Cote d'Ivoire.</title>
        <authorList>
            <person name="Moore G.G."/>
            <person name="Beltz S.B."/>
            <person name="Mack B.M."/>
        </authorList>
    </citation>
    <scope>NUCLEOTIDE SEQUENCE [LARGE SCALE GENOMIC DNA]</scope>
    <source>
        <strain evidence="2 3">SRRC1468</strain>
    </source>
</reference>
<evidence type="ECO:0008006" key="4">
    <source>
        <dbReference type="Google" id="ProtNLM"/>
    </source>
</evidence>
<comment type="caution">
    <text evidence="2">The sequence shown here is derived from an EMBL/GenBank/DDBJ whole genome shotgun (WGS) entry which is preliminary data.</text>
</comment>
<evidence type="ECO:0000313" key="2">
    <source>
        <dbReference type="EMBL" id="KKK19801.1"/>
    </source>
</evidence>
<dbReference type="OrthoDB" id="5324692at2759"/>
<sequence length="628" mass="70237">MSFNGQFPQPPALPPRNPSARQAIPRRPVAAGPVPPPLPLASKPTVVGQTPPPPAAPRGNFIANDLDVISRCPENDTLYATAYWYSTPEAPKFEICSHCFASHVRSTQWAGNFQRQLRESDPNRHCRFSTLRMLQLWPQVLRNNDWAYITGYMNRRANIADCNGLTPVGPEVGTRWFHLKSRDIDNFGICAACYEDIALATPFGNNFEPSATGQPAGELWNCKMTEYARRAMEKYGQTNNWREVATSVGKVMQTPACNGAIGSVASKRQWYRPKPHIDGMVICDACYFHYFAASFMESSFEPARVDFMNGGWNTWVCDMSLLSTKVAFIRANQQKNYQIFWNASRTILASAPCPADSAYGGTWYGLGPTGEHAGTCAQCFAGIIEPFGFANHFVRVPSLSNEKRTCTFHEKSPRRSEYLKKYDNAISTRNLSNFRDFAIRFGPLPLCPTNAMVKNRRWYGRDEFLICESCWEEFAKETSLASQLPHRGIVLPDACCDMYSSRMRTLWNEACAKGDMTDFVTFAKHRAAVYAQTVPRMHEILAITKMRMQQKQTLLMAGIMLQGADNIVGASRAPGYTTYGNSSIGYGFATQAGAQGAMQFGQGLNMSVVDGGEMMQVQQLEKMWKEVE</sequence>
<organism evidence="2 3">
    <name type="scientific">Aspergillus rambellii</name>
    <dbReference type="NCBI Taxonomy" id="308745"/>
    <lineage>
        <taxon>Eukaryota</taxon>
        <taxon>Fungi</taxon>
        <taxon>Dikarya</taxon>
        <taxon>Ascomycota</taxon>
        <taxon>Pezizomycotina</taxon>
        <taxon>Eurotiomycetes</taxon>
        <taxon>Eurotiomycetidae</taxon>
        <taxon>Eurotiales</taxon>
        <taxon>Aspergillaceae</taxon>
        <taxon>Aspergillus</taxon>
        <taxon>Aspergillus subgen. Nidulantes</taxon>
    </lineage>
</organism>
<feature type="region of interest" description="Disordered" evidence="1">
    <location>
        <begin position="1"/>
        <end position="59"/>
    </location>
</feature>